<protein>
    <submittedName>
        <fullName evidence="4">MotE family protein</fullName>
    </submittedName>
</protein>
<dbReference type="EMBL" id="JBFOCI010000001">
    <property type="protein sequence ID" value="MEW9804475.1"/>
    <property type="molecule type" value="Genomic_DNA"/>
</dbReference>
<reference evidence="4 5" key="1">
    <citation type="submission" date="2024-06" db="EMBL/GenBank/DDBJ databases">
        <authorList>
            <person name="Tuo L."/>
        </authorList>
    </citation>
    <scope>NUCLEOTIDE SEQUENCE [LARGE SCALE GENOMIC DNA]</scope>
    <source>
        <strain evidence="4 5">ZMM04-5</strain>
    </source>
</reference>
<gene>
    <name evidence="4" type="ORF">ABUE31_00565</name>
</gene>
<proteinExistence type="predicted"/>
<comment type="caution">
    <text evidence="4">The sequence shown here is derived from an EMBL/GenBank/DDBJ whole genome shotgun (WGS) entry which is preliminary data.</text>
</comment>
<keyword evidence="3" id="KW-0732">Signal</keyword>
<organism evidence="4 5">
    <name type="scientific">Mesorhizobium marinum</name>
    <dbReference type="NCBI Taxonomy" id="3228790"/>
    <lineage>
        <taxon>Bacteria</taxon>
        <taxon>Pseudomonadati</taxon>
        <taxon>Pseudomonadota</taxon>
        <taxon>Alphaproteobacteria</taxon>
        <taxon>Hyphomicrobiales</taxon>
        <taxon>Phyllobacteriaceae</taxon>
        <taxon>Mesorhizobium</taxon>
    </lineage>
</organism>
<feature type="chain" id="PRO_5045729066" evidence="3">
    <location>
        <begin position="18"/>
        <end position="181"/>
    </location>
</feature>
<sequence length="181" mass="19765">MLIAVATLLLAGGSLSATEMVVEHLDEPGLLAPETDSGTTGTVKSGPLETGSEIERFCSNIADAARDRRYALQTEELQALQQEVDKRILLLEEKRAEYEKWLKRREEFLARAEDGVVKIYSGMRPDAAAERLAAMDTVLAASILMKIDTRKAGVILNEMEKKAAAMLTGIMAATARRTDPT</sequence>
<dbReference type="SUPFAM" id="SSF158791">
    <property type="entry name" value="MgtE N-terminal domain-like"/>
    <property type="match status" value="1"/>
</dbReference>
<feature type="region of interest" description="Disordered" evidence="2">
    <location>
        <begin position="30"/>
        <end position="49"/>
    </location>
</feature>
<evidence type="ECO:0000256" key="2">
    <source>
        <dbReference type="SAM" id="MobiDB-lite"/>
    </source>
</evidence>
<keyword evidence="5" id="KW-1185">Reference proteome</keyword>
<name>A0ABV3QUL2_9HYPH</name>
<feature type="coiled-coil region" evidence="1">
    <location>
        <begin position="77"/>
        <end position="111"/>
    </location>
</feature>
<feature type="signal peptide" evidence="3">
    <location>
        <begin position="1"/>
        <end position="17"/>
    </location>
</feature>
<accession>A0ABV3QUL2</accession>
<evidence type="ECO:0000313" key="5">
    <source>
        <dbReference type="Proteomes" id="UP001556196"/>
    </source>
</evidence>
<evidence type="ECO:0000256" key="1">
    <source>
        <dbReference type="SAM" id="Coils"/>
    </source>
</evidence>
<dbReference type="Proteomes" id="UP001556196">
    <property type="component" value="Unassembled WGS sequence"/>
</dbReference>
<keyword evidence="1" id="KW-0175">Coiled coil</keyword>
<evidence type="ECO:0000256" key="3">
    <source>
        <dbReference type="SAM" id="SignalP"/>
    </source>
</evidence>
<evidence type="ECO:0000313" key="4">
    <source>
        <dbReference type="EMBL" id="MEW9804475.1"/>
    </source>
</evidence>